<evidence type="ECO:0000256" key="1">
    <source>
        <dbReference type="SAM" id="MobiDB-lite"/>
    </source>
</evidence>
<organism evidence="2 3">
    <name type="scientific">Parelaphostrongylus tenuis</name>
    <name type="common">Meningeal worm</name>
    <dbReference type="NCBI Taxonomy" id="148309"/>
    <lineage>
        <taxon>Eukaryota</taxon>
        <taxon>Metazoa</taxon>
        <taxon>Ecdysozoa</taxon>
        <taxon>Nematoda</taxon>
        <taxon>Chromadorea</taxon>
        <taxon>Rhabditida</taxon>
        <taxon>Rhabditina</taxon>
        <taxon>Rhabditomorpha</taxon>
        <taxon>Strongyloidea</taxon>
        <taxon>Metastrongylidae</taxon>
        <taxon>Parelaphostrongylus</taxon>
    </lineage>
</organism>
<evidence type="ECO:0000313" key="2">
    <source>
        <dbReference type="EMBL" id="KAJ1355116.1"/>
    </source>
</evidence>
<keyword evidence="3" id="KW-1185">Reference proteome</keyword>
<accession>A0AAD5MT94</accession>
<feature type="compositionally biased region" description="Basic and acidic residues" evidence="1">
    <location>
        <begin position="11"/>
        <end position="22"/>
    </location>
</feature>
<proteinExistence type="predicted"/>
<reference evidence="2" key="1">
    <citation type="submission" date="2021-06" db="EMBL/GenBank/DDBJ databases">
        <title>Parelaphostrongylus tenuis whole genome reference sequence.</title>
        <authorList>
            <person name="Garwood T.J."/>
            <person name="Larsen P.A."/>
            <person name="Fountain-Jones N.M."/>
            <person name="Garbe J.R."/>
            <person name="Macchietto M.G."/>
            <person name="Kania S.A."/>
            <person name="Gerhold R.W."/>
            <person name="Richards J.E."/>
            <person name="Wolf T.M."/>
        </authorList>
    </citation>
    <scope>NUCLEOTIDE SEQUENCE</scope>
    <source>
        <strain evidence="2">MNPRO001-30</strain>
        <tissue evidence="2">Meninges</tissue>
    </source>
</reference>
<gene>
    <name evidence="2" type="ORF">KIN20_012389</name>
</gene>
<feature type="region of interest" description="Disordered" evidence="1">
    <location>
        <begin position="1"/>
        <end position="76"/>
    </location>
</feature>
<evidence type="ECO:0000313" key="3">
    <source>
        <dbReference type="Proteomes" id="UP001196413"/>
    </source>
</evidence>
<dbReference type="AlphaFoldDB" id="A0AAD5MT94"/>
<feature type="compositionally biased region" description="Polar residues" evidence="1">
    <location>
        <begin position="111"/>
        <end position="120"/>
    </location>
</feature>
<name>A0AAD5MT94_PARTN</name>
<sequence>MPIHIGQLSDRNSDSYPDEHWSGRGYPNNSERSGFSSIRTSGDAYTHRAAFSRNSDSYPDEHWSGRGYPNNSERSGFSSIRTSGDAYTHRAAFSRNSDSYPDEQWSGRGYPNNSERSGFSNIRTSGDAYTHRAAFDRNSDSYPDEHWSGRGYPNNSERSGFSSIRTSGDAYTHRAAFDRNSDSYPDEHWSGRGYPNNSERSGFSSIPASLMDNHRQADRCAERALCTNFRRSSPKLVLSDVETNSDSSSLHSDQNRAVRVSALSRDDEASLRLIRSFAYLHGNKNTECFRPLQQVLNELKIKSAEYWIPLIEAHLPEVGIEMLGNTPVLLWKEIREASLNEIWRQFASGILHGISRTVQLSAHRSNINLFFIFS</sequence>
<dbReference type="Proteomes" id="UP001196413">
    <property type="component" value="Unassembled WGS sequence"/>
</dbReference>
<feature type="compositionally biased region" description="Polar residues" evidence="1">
    <location>
        <begin position="27"/>
        <end position="40"/>
    </location>
</feature>
<protein>
    <submittedName>
        <fullName evidence="2">Uncharacterized protein</fullName>
    </submittedName>
</protein>
<feature type="region of interest" description="Disordered" evidence="1">
    <location>
        <begin position="96"/>
        <end position="120"/>
    </location>
</feature>
<comment type="caution">
    <text evidence="2">The sequence shown here is derived from an EMBL/GenBank/DDBJ whole genome shotgun (WGS) entry which is preliminary data.</text>
</comment>
<dbReference type="EMBL" id="JAHQIW010002349">
    <property type="protein sequence ID" value="KAJ1355116.1"/>
    <property type="molecule type" value="Genomic_DNA"/>
</dbReference>